<dbReference type="Pfam" id="PF13715">
    <property type="entry name" value="CarbopepD_reg_2"/>
    <property type="match status" value="1"/>
</dbReference>
<proteinExistence type="predicted"/>
<accession>A0ABN1JTT6</accession>
<evidence type="ECO:0008006" key="4">
    <source>
        <dbReference type="Google" id="ProtNLM"/>
    </source>
</evidence>
<gene>
    <name evidence="2" type="ORF">GCM10009431_22970</name>
</gene>
<evidence type="ECO:0000313" key="2">
    <source>
        <dbReference type="EMBL" id="GAA0746536.1"/>
    </source>
</evidence>
<feature type="signal peptide" evidence="1">
    <location>
        <begin position="1"/>
        <end position="18"/>
    </location>
</feature>
<dbReference type="Proteomes" id="UP001500736">
    <property type="component" value="Unassembled WGS sequence"/>
</dbReference>
<dbReference type="EMBL" id="BAAAGF010000003">
    <property type="protein sequence ID" value="GAA0746536.1"/>
    <property type="molecule type" value="Genomic_DNA"/>
</dbReference>
<organism evidence="2 3">
    <name type="scientific">Gaetbulibacter jejuensis</name>
    <dbReference type="NCBI Taxonomy" id="584607"/>
    <lineage>
        <taxon>Bacteria</taxon>
        <taxon>Pseudomonadati</taxon>
        <taxon>Bacteroidota</taxon>
        <taxon>Flavobacteriia</taxon>
        <taxon>Flavobacteriales</taxon>
        <taxon>Flavobacteriaceae</taxon>
        <taxon>Gaetbulibacter</taxon>
    </lineage>
</organism>
<evidence type="ECO:0000313" key="3">
    <source>
        <dbReference type="Proteomes" id="UP001500736"/>
    </source>
</evidence>
<dbReference type="SUPFAM" id="SSF49464">
    <property type="entry name" value="Carboxypeptidase regulatory domain-like"/>
    <property type="match status" value="1"/>
</dbReference>
<dbReference type="RefSeq" id="WP_343798409.1">
    <property type="nucleotide sequence ID" value="NZ_BAAAGF010000003.1"/>
</dbReference>
<keyword evidence="1" id="KW-0732">Signal</keyword>
<evidence type="ECO:0000256" key="1">
    <source>
        <dbReference type="SAM" id="SignalP"/>
    </source>
</evidence>
<feature type="chain" id="PRO_5046218108" description="Carboxypeptidase-like protein" evidence="1">
    <location>
        <begin position="19"/>
        <end position="245"/>
    </location>
</feature>
<dbReference type="InterPro" id="IPR008969">
    <property type="entry name" value="CarboxyPept-like_regulatory"/>
</dbReference>
<comment type="caution">
    <text evidence="2">The sequence shown here is derived from an EMBL/GenBank/DDBJ whole genome shotgun (WGS) entry which is preliminary data.</text>
</comment>
<name>A0ABN1JTT6_9FLAO</name>
<reference evidence="2 3" key="1">
    <citation type="journal article" date="2019" name="Int. J. Syst. Evol. Microbiol.">
        <title>The Global Catalogue of Microorganisms (GCM) 10K type strain sequencing project: providing services to taxonomists for standard genome sequencing and annotation.</title>
        <authorList>
            <consortium name="The Broad Institute Genomics Platform"/>
            <consortium name="The Broad Institute Genome Sequencing Center for Infectious Disease"/>
            <person name="Wu L."/>
            <person name="Ma J."/>
        </authorList>
    </citation>
    <scope>NUCLEOTIDE SEQUENCE [LARGE SCALE GENOMIC DNA]</scope>
    <source>
        <strain evidence="2 3">JCM 15976</strain>
    </source>
</reference>
<sequence>MKSLSIILFLLVSLSLNAQQLKGIVYDAEATVKGAKIINSTQHILSYTNDEGVFNISAQPNDTLVFSSLFHHEKTIVVTSEHFKEDTVIELKKITNELDEVEILKAKEKKFDSIVYTEEFSTQINNDYKERPYLYQPPPSGNMDFVAIAKLIGKLFKKKNKTPEIVYAETEDFIHLFETHSFFNSRMLTKELKIPNEYHQLFFDFCSAKNINKALIDTNQELPLLDRLNTLSKEFNLMLKEQQQD</sequence>
<protein>
    <recommendedName>
        <fullName evidence="4">Carboxypeptidase-like protein</fullName>
    </recommendedName>
</protein>
<keyword evidence="3" id="KW-1185">Reference proteome</keyword>